<feature type="transmembrane region" description="Helical" evidence="18">
    <location>
        <begin position="57"/>
        <end position="79"/>
    </location>
</feature>
<dbReference type="EMBL" id="JN990601">
    <property type="protein sequence ID" value="AEV44873.1"/>
    <property type="molecule type" value="Genomic_DNA"/>
</dbReference>
<feature type="transmembrane region" description="Helical" evidence="18">
    <location>
        <begin position="266"/>
        <end position="288"/>
    </location>
</feature>
<evidence type="ECO:0000256" key="3">
    <source>
        <dbReference type="ARBA" id="ARBA00007012"/>
    </source>
</evidence>
<keyword evidence="13 18" id="KW-0520">NAD</keyword>
<reference evidence="20" key="2">
    <citation type="journal article" date="2014" name="Genome Biol. Evol.">
        <title>Comparative analysis of mitochondrial genomes in diplura (hexapoda, arthropoda): taxon sampling is crucial for phylogenetic inferences.</title>
        <authorList>
            <person name="Chen W.J."/>
            <person name="Koch M."/>
            <person name="Mallatt J.M."/>
            <person name="Luan Y.X."/>
        </authorList>
    </citation>
    <scope>NUCLEOTIDE SEQUENCE</scope>
</reference>
<dbReference type="PRINTS" id="PR01436">
    <property type="entry name" value="NADHDHGNASE2"/>
</dbReference>
<protein>
    <recommendedName>
        <fullName evidence="5 18">NADH-ubiquinone oxidoreductase chain 2</fullName>
        <ecNumber evidence="4 18">7.1.1.2</ecNumber>
    </recommendedName>
</protein>
<dbReference type="Pfam" id="PF00361">
    <property type="entry name" value="Proton_antipo_M"/>
    <property type="match status" value="1"/>
</dbReference>
<comment type="subcellular location">
    <subcellularLocation>
        <location evidence="2 18">Mitochondrion inner membrane</location>
        <topology evidence="2 18">Multi-pass membrane protein</topology>
    </subcellularLocation>
</comment>
<evidence type="ECO:0000256" key="5">
    <source>
        <dbReference type="ARBA" id="ARBA00021008"/>
    </source>
</evidence>
<dbReference type="InterPro" id="IPR001750">
    <property type="entry name" value="ND/Mrp_TM"/>
</dbReference>
<keyword evidence="15 18" id="KW-0496">Mitochondrion</keyword>
<comment type="function">
    <text evidence="1">Core subunit of the mitochondrial membrane respiratory chain NADH dehydrogenase (Complex I) that is believed to belong to the minimal assembly required for catalysis. Complex I functions in the transfer of electrons from NADH to the respiratory chain. The immediate electron acceptor for the enzyme is believed to be ubiquinone.</text>
</comment>
<evidence type="ECO:0000313" key="20">
    <source>
        <dbReference type="EMBL" id="AEV44873.1"/>
    </source>
</evidence>
<evidence type="ECO:0000256" key="13">
    <source>
        <dbReference type="ARBA" id="ARBA00023027"/>
    </source>
</evidence>
<dbReference type="GO" id="GO:0008137">
    <property type="term" value="F:NADH dehydrogenase (ubiquinone) activity"/>
    <property type="evidence" value="ECO:0007669"/>
    <property type="project" value="UniProtKB-EC"/>
</dbReference>
<evidence type="ECO:0000259" key="19">
    <source>
        <dbReference type="Pfam" id="PF00361"/>
    </source>
</evidence>
<dbReference type="PANTHER" id="PTHR46552">
    <property type="entry name" value="NADH-UBIQUINONE OXIDOREDUCTASE CHAIN 2"/>
    <property type="match status" value="1"/>
</dbReference>
<evidence type="ECO:0000256" key="4">
    <source>
        <dbReference type="ARBA" id="ARBA00012944"/>
    </source>
</evidence>
<comment type="function">
    <text evidence="18">Core subunit of the mitochondrial membrane respiratory chain NADH dehydrogenase (Complex I) which catalyzes electron transfer from NADH through the respiratory chain, using ubiquinone as an electron acceptor. Essential for the catalytic activity and assembly of complex I.</text>
</comment>
<keyword evidence="10 18" id="KW-1278">Translocase</keyword>
<geneLocation type="mitochondrion" evidence="20"/>
<keyword evidence="11 18" id="KW-0249">Electron transport</keyword>
<proteinExistence type="inferred from homology"/>
<evidence type="ECO:0000256" key="8">
    <source>
        <dbReference type="ARBA" id="ARBA00022692"/>
    </source>
</evidence>
<keyword evidence="6" id="KW-0813">Transport</keyword>
<evidence type="ECO:0000256" key="7">
    <source>
        <dbReference type="ARBA" id="ARBA00022660"/>
    </source>
</evidence>
<dbReference type="GeneID" id="17427392"/>
<feature type="transmembrane region" description="Helical" evidence="18">
    <location>
        <begin position="308"/>
        <end position="329"/>
    </location>
</feature>
<dbReference type="InterPro" id="IPR003917">
    <property type="entry name" value="NADH_UbQ_OxRdtase_chain2"/>
</dbReference>
<comment type="similarity">
    <text evidence="3 18">Belongs to the complex I subunit 2 family.</text>
</comment>
<dbReference type="GO" id="GO:0006120">
    <property type="term" value="P:mitochondrial electron transport, NADH to ubiquinone"/>
    <property type="evidence" value="ECO:0007669"/>
    <property type="project" value="InterPro"/>
</dbReference>
<evidence type="ECO:0000256" key="15">
    <source>
        <dbReference type="ARBA" id="ARBA00023128"/>
    </source>
</evidence>
<evidence type="ECO:0000256" key="17">
    <source>
        <dbReference type="ARBA" id="ARBA00049551"/>
    </source>
</evidence>
<evidence type="ECO:0000256" key="12">
    <source>
        <dbReference type="ARBA" id="ARBA00022989"/>
    </source>
</evidence>
<comment type="catalytic activity">
    <reaction evidence="17 18">
        <text>a ubiquinone + NADH + 5 H(+)(in) = a ubiquinol + NAD(+) + 4 H(+)(out)</text>
        <dbReference type="Rhea" id="RHEA:29091"/>
        <dbReference type="Rhea" id="RHEA-COMP:9565"/>
        <dbReference type="Rhea" id="RHEA-COMP:9566"/>
        <dbReference type="ChEBI" id="CHEBI:15378"/>
        <dbReference type="ChEBI" id="CHEBI:16389"/>
        <dbReference type="ChEBI" id="CHEBI:17976"/>
        <dbReference type="ChEBI" id="CHEBI:57540"/>
        <dbReference type="ChEBI" id="CHEBI:57945"/>
        <dbReference type="EC" id="7.1.1.2"/>
    </reaction>
</comment>
<dbReference type="AlphaFoldDB" id="U3KTP6"/>
<feature type="transmembrane region" description="Helical" evidence="18">
    <location>
        <begin position="232"/>
        <end position="254"/>
    </location>
</feature>
<keyword evidence="16 18" id="KW-0472">Membrane</keyword>
<organism evidence="20">
    <name type="scientific">Lepidocampa weberi</name>
    <dbReference type="NCBI Taxonomy" id="165470"/>
    <lineage>
        <taxon>Eukaryota</taxon>
        <taxon>Metazoa</taxon>
        <taxon>Ecdysozoa</taxon>
        <taxon>Arthropoda</taxon>
        <taxon>Hexapoda</taxon>
        <taxon>Diplura</taxon>
        <taxon>Rhabdura</taxon>
        <taxon>Campodeoidea</taxon>
        <taxon>Campodeidae</taxon>
        <taxon>Lepidocampa</taxon>
    </lineage>
</organism>
<evidence type="ECO:0000256" key="18">
    <source>
        <dbReference type="RuleBase" id="RU003403"/>
    </source>
</evidence>
<evidence type="ECO:0000256" key="1">
    <source>
        <dbReference type="ARBA" id="ARBA00003257"/>
    </source>
</evidence>
<evidence type="ECO:0000256" key="16">
    <source>
        <dbReference type="ARBA" id="ARBA00023136"/>
    </source>
</evidence>
<name>U3KTP6_9HEXA</name>
<reference evidence="20" key="1">
    <citation type="submission" date="2011-11" db="EMBL/GenBank/DDBJ databases">
        <authorList>
            <person name="Chen W.-J."/>
            <person name="Luan Y.-X."/>
        </authorList>
    </citation>
    <scope>NUCLEOTIDE SEQUENCE</scope>
</reference>
<feature type="domain" description="NADH:quinone oxidoreductase/Mrp antiporter transmembrane" evidence="19">
    <location>
        <begin position="23"/>
        <end position="281"/>
    </location>
</feature>
<dbReference type="InterPro" id="IPR050175">
    <property type="entry name" value="Complex_I_Subunit_2"/>
</dbReference>
<keyword evidence="9 18" id="KW-0999">Mitochondrion inner membrane</keyword>
<keyword evidence="8 18" id="KW-0812">Transmembrane</keyword>
<dbReference type="CTD" id="4536"/>
<keyword evidence="7 18" id="KW-0679">Respiratory chain</keyword>
<accession>U3KTP6</accession>
<sequence length="331" mass="37604">MNKISSLMFVSFLSMGTIITLSSASWIGAWLGLEINLLSFVPLMLSKNNMRSSEAAFKYFFTQASASIILLSFIILFSISSTSTLFSPSFCTEGVMSALMLKVGSAPFHFWLPNVMEGLSWINCFILMSWQKIAPLILSSFIFSQITQLFIISSALIGSIGGINQVLLRKLFAFSSINHIAWMISALSISTSLWIMYFLMYMILMIPIIFFFNKLKTFHFQQLWNFLSKSKINKIMFSLTLLSLGGLPPFLGFFPKWMVIMHLINYNLLISIILIMTSLITLFFYTRISFTSLTFLYSSSSEEGPKTFSNFSLMFILYSIASFALFIYLMS</sequence>
<evidence type="ECO:0000256" key="14">
    <source>
        <dbReference type="ARBA" id="ARBA00023075"/>
    </source>
</evidence>
<evidence type="ECO:0000256" key="10">
    <source>
        <dbReference type="ARBA" id="ARBA00022967"/>
    </source>
</evidence>
<dbReference type="EC" id="7.1.1.2" evidence="4 18"/>
<evidence type="ECO:0000256" key="2">
    <source>
        <dbReference type="ARBA" id="ARBA00004448"/>
    </source>
</evidence>
<evidence type="ECO:0000256" key="6">
    <source>
        <dbReference type="ARBA" id="ARBA00022448"/>
    </source>
</evidence>
<gene>
    <name evidence="20" type="primary">ND2</name>
</gene>
<evidence type="ECO:0000256" key="9">
    <source>
        <dbReference type="ARBA" id="ARBA00022792"/>
    </source>
</evidence>
<dbReference type="PANTHER" id="PTHR46552:SF1">
    <property type="entry name" value="NADH-UBIQUINONE OXIDOREDUCTASE CHAIN 2"/>
    <property type="match status" value="1"/>
</dbReference>
<feature type="transmembrane region" description="Helical" evidence="18">
    <location>
        <begin position="180"/>
        <end position="212"/>
    </location>
</feature>
<evidence type="ECO:0000256" key="11">
    <source>
        <dbReference type="ARBA" id="ARBA00022982"/>
    </source>
</evidence>
<feature type="transmembrane region" description="Helical" evidence="18">
    <location>
        <begin position="149"/>
        <end position="168"/>
    </location>
</feature>
<keyword evidence="14 18" id="KW-0830">Ubiquinone</keyword>
<keyword evidence="12 18" id="KW-1133">Transmembrane helix</keyword>
<dbReference type="RefSeq" id="YP_008757608.1">
    <property type="nucleotide sequence ID" value="NC_022675.1"/>
</dbReference>
<dbReference type="GO" id="GO:0005743">
    <property type="term" value="C:mitochondrial inner membrane"/>
    <property type="evidence" value="ECO:0007669"/>
    <property type="project" value="UniProtKB-SubCell"/>
</dbReference>